<dbReference type="Gene3D" id="2.60.40.150">
    <property type="entry name" value="C2 domain"/>
    <property type="match status" value="1"/>
</dbReference>
<keyword evidence="3" id="KW-1185">Reference proteome</keyword>
<dbReference type="SUPFAM" id="SSF49562">
    <property type="entry name" value="C2 domain (Calcium/lipid-binding domain, CaLB)"/>
    <property type="match status" value="1"/>
</dbReference>
<proteinExistence type="predicted"/>
<dbReference type="GO" id="GO:0031210">
    <property type="term" value="F:phosphatidylcholine binding"/>
    <property type="evidence" value="ECO:0007669"/>
    <property type="project" value="TreeGrafter"/>
</dbReference>
<feature type="domain" description="C2" evidence="1">
    <location>
        <begin position="1"/>
        <end position="78"/>
    </location>
</feature>
<dbReference type="InterPro" id="IPR035892">
    <property type="entry name" value="C2_domain_sf"/>
</dbReference>
<dbReference type="Proteomes" id="UP000275846">
    <property type="component" value="Unassembled WGS sequence"/>
</dbReference>
<dbReference type="STRING" id="70667.A0A183SI10"/>
<dbReference type="Pfam" id="PF00168">
    <property type="entry name" value="C2"/>
    <property type="match status" value="1"/>
</dbReference>
<dbReference type="InterPro" id="IPR051634">
    <property type="entry name" value="Extended_Synaptotagmin"/>
</dbReference>
<dbReference type="GO" id="GO:0005789">
    <property type="term" value="C:endoplasmic reticulum membrane"/>
    <property type="evidence" value="ECO:0007669"/>
    <property type="project" value="TreeGrafter"/>
</dbReference>
<dbReference type="AlphaFoldDB" id="A0A183SI10"/>
<protein>
    <submittedName>
        <fullName evidence="4">C2 domain-containing protein</fullName>
    </submittedName>
</protein>
<reference evidence="2 3" key="2">
    <citation type="submission" date="2018-11" db="EMBL/GenBank/DDBJ databases">
        <authorList>
            <consortium name="Pathogen Informatics"/>
        </authorList>
    </citation>
    <scope>NUCLEOTIDE SEQUENCE [LARGE SCALE GENOMIC DNA]</scope>
    <source>
        <strain evidence="2 3">NST_G2</strain>
    </source>
</reference>
<evidence type="ECO:0000259" key="1">
    <source>
        <dbReference type="PROSITE" id="PS50004"/>
    </source>
</evidence>
<dbReference type="WBParaSite" id="SSLN_0000398401-mRNA-1">
    <property type="protein sequence ID" value="SSLN_0000398401-mRNA-1"/>
    <property type="gene ID" value="SSLN_0000398401"/>
</dbReference>
<dbReference type="InterPro" id="IPR000008">
    <property type="entry name" value="C2_dom"/>
</dbReference>
<sequence>MPSLVGAQKFVTTVKKTTTSPSWNECFEAIIEQKFGPSLQLEVWDEDKGLKDDELGCNACHHPVVKLTHHMRETFRTAECMHDFPQPVAIKRVKGYRQIHEGSLEVSPHLLALLLQLSSSEDHVDCSSVSSEATLAFR</sequence>
<accession>A0A183SI10</accession>
<dbReference type="EMBL" id="UYSU01032672">
    <property type="protein sequence ID" value="VDL90243.1"/>
    <property type="molecule type" value="Genomic_DNA"/>
</dbReference>
<evidence type="ECO:0000313" key="3">
    <source>
        <dbReference type="Proteomes" id="UP000275846"/>
    </source>
</evidence>
<evidence type="ECO:0000313" key="4">
    <source>
        <dbReference type="WBParaSite" id="SSLN_0000398401-mRNA-1"/>
    </source>
</evidence>
<dbReference type="GO" id="GO:0008429">
    <property type="term" value="F:phosphatidylethanolamine binding"/>
    <property type="evidence" value="ECO:0007669"/>
    <property type="project" value="TreeGrafter"/>
</dbReference>
<dbReference type="OrthoDB" id="6306159at2759"/>
<dbReference type="GO" id="GO:0005544">
    <property type="term" value="F:calcium-dependent phospholipid binding"/>
    <property type="evidence" value="ECO:0007669"/>
    <property type="project" value="TreeGrafter"/>
</dbReference>
<dbReference type="PANTHER" id="PTHR45761">
    <property type="entry name" value="EXTENDED SYNAPTOTAGMIN-LIKE PROTEIN 2, ISOFORM C"/>
    <property type="match status" value="1"/>
</dbReference>
<gene>
    <name evidence="2" type="ORF">SSLN_LOCUS3858</name>
</gene>
<name>A0A183SI10_SCHSO</name>
<dbReference type="PANTHER" id="PTHR45761:SF1">
    <property type="entry name" value="EXTENDED SYNAPTOTAGMIN-LIKE PROTEIN 2, ISOFORM C"/>
    <property type="match status" value="1"/>
</dbReference>
<evidence type="ECO:0000313" key="2">
    <source>
        <dbReference type="EMBL" id="VDL90243.1"/>
    </source>
</evidence>
<dbReference type="PROSITE" id="PS50004">
    <property type="entry name" value="C2"/>
    <property type="match status" value="1"/>
</dbReference>
<dbReference type="GO" id="GO:0035091">
    <property type="term" value="F:phosphatidylinositol binding"/>
    <property type="evidence" value="ECO:0007669"/>
    <property type="project" value="TreeGrafter"/>
</dbReference>
<dbReference type="GO" id="GO:0005509">
    <property type="term" value="F:calcium ion binding"/>
    <property type="evidence" value="ECO:0007669"/>
    <property type="project" value="TreeGrafter"/>
</dbReference>
<reference evidence="4" key="1">
    <citation type="submission" date="2016-06" db="UniProtKB">
        <authorList>
            <consortium name="WormBaseParasite"/>
        </authorList>
    </citation>
    <scope>IDENTIFICATION</scope>
</reference>
<organism evidence="4">
    <name type="scientific">Schistocephalus solidus</name>
    <name type="common">Tapeworm</name>
    <dbReference type="NCBI Taxonomy" id="70667"/>
    <lineage>
        <taxon>Eukaryota</taxon>
        <taxon>Metazoa</taxon>
        <taxon>Spiralia</taxon>
        <taxon>Lophotrochozoa</taxon>
        <taxon>Platyhelminthes</taxon>
        <taxon>Cestoda</taxon>
        <taxon>Eucestoda</taxon>
        <taxon>Diphyllobothriidea</taxon>
        <taxon>Diphyllobothriidae</taxon>
        <taxon>Schistocephalus</taxon>
    </lineage>
</organism>